<evidence type="ECO:0000313" key="8">
    <source>
        <dbReference type="Proteomes" id="UP000054826"/>
    </source>
</evidence>
<dbReference type="EMBL" id="JYDS01002142">
    <property type="protein sequence ID" value="KRY97793.1"/>
    <property type="molecule type" value="Genomic_DNA"/>
</dbReference>
<keyword evidence="7" id="KW-1185">Reference proteome</keyword>
<sequence>MKAIKEIFCHMLYFSLVDFPLIYSVECTLQC</sequence>
<dbReference type="EMBL" id="JYDV01003491">
    <property type="protein sequence ID" value="KRY96376.1"/>
    <property type="molecule type" value="Genomic_DNA"/>
</dbReference>
<name>A0A0V1GDR9_TRIPS</name>
<dbReference type="Proteomes" id="UP000054632">
    <property type="component" value="Unassembled WGS sequence"/>
</dbReference>
<dbReference type="EMBL" id="JYDV01001108">
    <property type="protein sequence ID" value="KRZ00329.1"/>
    <property type="molecule type" value="Genomic_DNA"/>
</dbReference>
<evidence type="ECO:0000313" key="2">
    <source>
        <dbReference type="EMBL" id="KRY96376.1"/>
    </source>
</evidence>
<dbReference type="Proteomes" id="UP000054826">
    <property type="component" value="Unassembled WGS sequence"/>
</dbReference>
<evidence type="ECO:0000313" key="3">
    <source>
        <dbReference type="EMBL" id="KRY97793.1"/>
    </source>
</evidence>
<dbReference type="Proteomes" id="UP000054805">
    <property type="component" value="Unassembled WGS sequence"/>
</dbReference>
<evidence type="ECO:0000313" key="5">
    <source>
        <dbReference type="EMBL" id="KRZ00329.1"/>
    </source>
</evidence>
<proteinExistence type="predicted"/>
<evidence type="ECO:0000313" key="6">
    <source>
        <dbReference type="Proteomes" id="UP000054632"/>
    </source>
</evidence>
<gene>
    <name evidence="1" type="ORF">T4A_2144</name>
    <name evidence="3" type="ORF">T4B_5955</name>
    <name evidence="5" type="ORF">T4C_13880</name>
    <name evidence="2" type="ORF">T4C_4808</name>
    <name evidence="4" type="ORF">T4C_9276</name>
</gene>
<accession>A0A0V1GDR9</accession>
<protein>
    <submittedName>
        <fullName evidence="2">Uncharacterized protein</fullName>
    </submittedName>
</protein>
<dbReference type="EMBL" id="JYDV01001260">
    <property type="protein sequence ID" value="KRY99881.1"/>
    <property type="molecule type" value="Genomic_DNA"/>
</dbReference>
<comment type="caution">
    <text evidence="2">The sequence shown here is derived from an EMBL/GenBank/DDBJ whole genome shotgun (WGS) entry which is preliminary data.</text>
</comment>
<evidence type="ECO:0000313" key="4">
    <source>
        <dbReference type="EMBL" id="KRY99881.1"/>
    </source>
</evidence>
<evidence type="ECO:0000313" key="7">
    <source>
        <dbReference type="Proteomes" id="UP000054805"/>
    </source>
</evidence>
<evidence type="ECO:0000313" key="1">
    <source>
        <dbReference type="EMBL" id="KRY63138.1"/>
    </source>
</evidence>
<reference evidence="6 7" key="1">
    <citation type="submission" date="2015-01" db="EMBL/GenBank/DDBJ databases">
        <title>Evolution of Trichinella species and genotypes.</title>
        <authorList>
            <person name="Korhonen P.K."/>
            <person name="Edoardo P."/>
            <person name="Giuseppe L.R."/>
            <person name="Gasser R.B."/>
        </authorList>
    </citation>
    <scope>NUCLEOTIDE SEQUENCE [LARGE SCALE GENOMIC DNA]</scope>
    <source>
        <strain evidence="1">ISS13</strain>
        <strain evidence="2">ISS176</strain>
        <strain evidence="3">ISS588</strain>
    </source>
</reference>
<dbReference type="EMBL" id="JYDR01001503">
    <property type="protein sequence ID" value="KRY63138.1"/>
    <property type="molecule type" value="Genomic_DNA"/>
</dbReference>
<dbReference type="AlphaFoldDB" id="A0A0V1GDR9"/>
<organism evidence="2 8">
    <name type="scientific">Trichinella pseudospiralis</name>
    <name type="common">Parasitic roundworm</name>
    <dbReference type="NCBI Taxonomy" id="6337"/>
    <lineage>
        <taxon>Eukaryota</taxon>
        <taxon>Metazoa</taxon>
        <taxon>Ecdysozoa</taxon>
        <taxon>Nematoda</taxon>
        <taxon>Enoplea</taxon>
        <taxon>Dorylaimia</taxon>
        <taxon>Trichinellida</taxon>
        <taxon>Trichinellidae</taxon>
        <taxon>Trichinella</taxon>
    </lineage>
</organism>